<dbReference type="EMBL" id="JANPWB010000008">
    <property type="protein sequence ID" value="KAJ1165719.1"/>
    <property type="molecule type" value="Genomic_DNA"/>
</dbReference>
<organism evidence="1 2">
    <name type="scientific">Pleurodeles waltl</name>
    <name type="common">Iberian ribbed newt</name>
    <dbReference type="NCBI Taxonomy" id="8319"/>
    <lineage>
        <taxon>Eukaryota</taxon>
        <taxon>Metazoa</taxon>
        <taxon>Chordata</taxon>
        <taxon>Craniata</taxon>
        <taxon>Vertebrata</taxon>
        <taxon>Euteleostomi</taxon>
        <taxon>Amphibia</taxon>
        <taxon>Batrachia</taxon>
        <taxon>Caudata</taxon>
        <taxon>Salamandroidea</taxon>
        <taxon>Salamandridae</taxon>
        <taxon>Pleurodelinae</taxon>
        <taxon>Pleurodeles</taxon>
    </lineage>
</organism>
<evidence type="ECO:0000313" key="1">
    <source>
        <dbReference type="EMBL" id="KAJ1165719.1"/>
    </source>
</evidence>
<dbReference type="Proteomes" id="UP001066276">
    <property type="component" value="Chromosome 4_2"/>
</dbReference>
<comment type="caution">
    <text evidence="1">The sequence shown here is derived from an EMBL/GenBank/DDBJ whole genome shotgun (WGS) entry which is preliminary data.</text>
</comment>
<evidence type="ECO:0000313" key="2">
    <source>
        <dbReference type="Proteomes" id="UP001066276"/>
    </source>
</evidence>
<gene>
    <name evidence="1" type="ORF">NDU88_006136</name>
</gene>
<dbReference type="AlphaFoldDB" id="A0AAV7SNQ6"/>
<protein>
    <submittedName>
        <fullName evidence="1">Uncharacterized protein</fullName>
    </submittedName>
</protein>
<proteinExistence type="predicted"/>
<reference evidence="1" key="1">
    <citation type="journal article" date="2022" name="bioRxiv">
        <title>Sequencing and chromosome-scale assembly of the giantPleurodeles waltlgenome.</title>
        <authorList>
            <person name="Brown T."/>
            <person name="Elewa A."/>
            <person name="Iarovenko S."/>
            <person name="Subramanian E."/>
            <person name="Araus A.J."/>
            <person name="Petzold A."/>
            <person name="Susuki M."/>
            <person name="Suzuki K.-i.T."/>
            <person name="Hayashi T."/>
            <person name="Toyoda A."/>
            <person name="Oliveira C."/>
            <person name="Osipova E."/>
            <person name="Leigh N.D."/>
            <person name="Simon A."/>
            <person name="Yun M.H."/>
        </authorList>
    </citation>
    <scope>NUCLEOTIDE SEQUENCE</scope>
    <source>
        <strain evidence="1">20211129_DDA</strain>
        <tissue evidence="1">Liver</tissue>
    </source>
</reference>
<sequence>MVLDADKERPQTILKMLPGLRGMQTCAQLLGGGTPAEVPRAVTPQWRCTTQRAGGLTSITEVSRWDPDVRSWPGR</sequence>
<name>A0AAV7SNQ6_PLEWA</name>
<accession>A0AAV7SNQ6</accession>
<keyword evidence="2" id="KW-1185">Reference proteome</keyword>